<evidence type="ECO:0000256" key="5">
    <source>
        <dbReference type="RuleBase" id="RU361279"/>
    </source>
</evidence>
<dbReference type="PATRIC" id="fig|2041.4.peg.2584"/>
<reference evidence="7 8" key="1">
    <citation type="journal article" date="1991" name="Int. J. Syst. Bacteriol.">
        <title>Description of the erythromycin-producing bacterium Arthrobacter sp. strain NRRL B-3381 as Aeromicrobium erythreum gen. nov., sp. nov.</title>
        <authorList>
            <person name="Miller E.S."/>
            <person name="Woese C.R."/>
            <person name="Brenner S."/>
        </authorList>
    </citation>
    <scope>NUCLEOTIDE SEQUENCE [LARGE SCALE GENOMIC DNA]</scope>
    <source>
        <strain evidence="7 8">AR18</strain>
    </source>
</reference>
<dbReference type="InterPro" id="IPR002698">
    <property type="entry name" value="FTHF_cligase"/>
</dbReference>
<evidence type="ECO:0000313" key="8">
    <source>
        <dbReference type="Proteomes" id="UP000067689"/>
    </source>
</evidence>
<gene>
    <name evidence="7" type="ORF">AERYTH_12430</name>
</gene>
<organism evidence="7 8">
    <name type="scientific">Aeromicrobium erythreum</name>
    <dbReference type="NCBI Taxonomy" id="2041"/>
    <lineage>
        <taxon>Bacteria</taxon>
        <taxon>Bacillati</taxon>
        <taxon>Actinomycetota</taxon>
        <taxon>Actinomycetes</taxon>
        <taxon>Propionibacteriales</taxon>
        <taxon>Nocardioidaceae</taxon>
        <taxon>Aeromicrobium</taxon>
    </lineage>
</organism>
<dbReference type="PANTHER" id="PTHR23407:SF1">
    <property type="entry name" value="5-FORMYLTETRAHYDROFOLATE CYCLO-LIGASE"/>
    <property type="match status" value="1"/>
</dbReference>
<dbReference type="EC" id="6.3.3.2" evidence="5"/>
<keyword evidence="2 4" id="KW-0547">Nucleotide-binding</keyword>
<comment type="catalytic activity">
    <reaction evidence="5">
        <text>(6S)-5-formyl-5,6,7,8-tetrahydrofolate + ATP = (6R)-5,10-methenyltetrahydrofolate + ADP + phosphate</text>
        <dbReference type="Rhea" id="RHEA:10488"/>
        <dbReference type="ChEBI" id="CHEBI:30616"/>
        <dbReference type="ChEBI" id="CHEBI:43474"/>
        <dbReference type="ChEBI" id="CHEBI:57455"/>
        <dbReference type="ChEBI" id="CHEBI:57457"/>
        <dbReference type="ChEBI" id="CHEBI:456216"/>
        <dbReference type="EC" id="6.3.3.2"/>
    </reaction>
</comment>
<evidence type="ECO:0000313" key="7">
    <source>
        <dbReference type="EMBL" id="ALX05445.1"/>
    </source>
</evidence>
<accession>A0A0U4CJ72</accession>
<dbReference type="NCBIfam" id="TIGR02727">
    <property type="entry name" value="MTHFS_bact"/>
    <property type="match status" value="1"/>
</dbReference>
<dbReference type="GO" id="GO:0009396">
    <property type="term" value="P:folic acid-containing compound biosynthetic process"/>
    <property type="evidence" value="ECO:0007669"/>
    <property type="project" value="TreeGrafter"/>
</dbReference>
<proteinExistence type="inferred from homology"/>
<protein>
    <recommendedName>
        <fullName evidence="5">5-formyltetrahydrofolate cyclo-ligase</fullName>
        <ecNumber evidence="5">6.3.3.2</ecNumber>
    </recommendedName>
</protein>
<dbReference type="GO" id="GO:0030272">
    <property type="term" value="F:5-formyltetrahydrofolate cyclo-ligase activity"/>
    <property type="evidence" value="ECO:0007669"/>
    <property type="project" value="UniProtKB-EC"/>
</dbReference>
<dbReference type="STRING" id="2041.AERYTH_12430"/>
<sequence length="208" mass="22457">MDRPGARQRNDAAAEEKRAVRPRLLEARRRRDLEQRRAVDDAVAAHLLALPSVARARRVAAYRSMPGEPGTEALLAGLLERGVEVLVPVSRSDGSLAWAPHDPTAPTARSRLGVDEPVGATLPDDALASVDVVVLPALAVDHAGRRLGRGAGYYDRALAVLPRRRRPLLVAVVHAEELLTEVPHEPHDLPVDVVVTENGVFRVPEAPA</sequence>
<dbReference type="EMBL" id="CP011502">
    <property type="protein sequence ID" value="ALX05445.1"/>
    <property type="molecule type" value="Genomic_DNA"/>
</dbReference>
<evidence type="ECO:0000256" key="1">
    <source>
        <dbReference type="ARBA" id="ARBA00010638"/>
    </source>
</evidence>
<keyword evidence="3 4" id="KW-0067">ATP-binding</keyword>
<dbReference type="InterPro" id="IPR024185">
    <property type="entry name" value="FTHF_cligase-like_sf"/>
</dbReference>
<evidence type="ECO:0000256" key="2">
    <source>
        <dbReference type="ARBA" id="ARBA00022741"/>
    </source>
</evidence>
<dbReference type="KEGG" id="aer:AERYTH_12430"/>
<dbReference type="PIRSF" id="PIRSF006806">
    <property type="entry name" value="FTHF_cligase"/>
    <property type="match status" value="1"/>
</dbReference>
<dbReference type="InterPro" id="IPR037171">
    <property type="entry name" value="NagB/RpiA_transferase-like"/>
</dbReference>
<dbReference type="Pfam" id="PF01812">
    <property type="entry name" value="5-FTHF_cyc-lig"/>
    <property type="match status" value="1"/>
</dbReference>
<comment type="cofactor">
    <cofactor evidence="5">
        <name>Mg(2+)</name>
        <dbReference type="ChEBI" id="CHEBI:18420"/>
    </cofactor>
</comment>
<dbReference type="Gene3D" id="3.40.50.10420">
    <property type="entry name" value="NagB/RpiA/CoA transferase-like"/>
    <property type="match status" value="1"/>
</dbReference>
<dbReference type="GO" id="GO:0005524">
    <property type="term" value="F:ATP binding"/>
    <property type="evidence" value="ECO:0007669"/>
    <property type="project" value="UniProtKB-KW"/>
</dbReference>
<comment type="similarity">
    <text evidence="1 5">Belongs to the 5-formyltetrahydrofolate cyclo-ligase family.</text>
</comment>
<keyword evidence="5" id="KW-0460">Magnesium</keyword>
<dbReference type="OrthoDB" id="3242798at2"/>
<evidence type="ECO:0000256" key="6">
    <source>
        <dbReference type="SAM" id="MobiDB-lite"/>
    </source>
</evidence>
<name>A0A0U4CJ72_9ACTN</name>
<dbReference type="SUPFAM" id="SSF100950">
    <property type="entry name" value="NagB/RpiA/CoA transferase-like"/>
    <property type="match status" value="1"/>
</dbReference>
<dbReference type="RefSeq" id="WP_083516431.1">
    <property type="nucleotide sequence ID" value="NZ_CP011502.1"/>
</dbReference>
<dbReference type="PANTHER" id="PTHR23407">
    <property type="entry name" value="ATPASE INHIBITOR/5-FORMYLTETRAHYDROFOLATE CYCLO-LIGASE"/>
    <property type="match status" value="1"/>
</dbReference>
<dbReference type="GO" id="GO:0046872">
    <property type="term" value="F:metal ion binding"/>
    <property type="evidence" value="ECO:0007669"/>
    <property type="project" value="UniProtKB-KW"/>
</dbReference>
<dbReference type="AlphaFoldDB" id="A0A0U4CJ72"/>
<evidence type="ECO:0000256" key="3">
    <source>
        <dbReference type="ARBA" id="ARBA00022840"/>
    </source>
</evidence>
<feature type="region of interest" description="Disordered" evidence="6">
    <location>
        <begin position="1"/>
        <end position="20"/>
    </location>
</feature>
<dbReference type="GO" id="GO:0035999">
    <property type="term" value="P:tetrahydrofolate interconversion"/>
    <property type="evidence" value="ECO:0007669"/>
    <property type="project" value="TreeGrafter"/>
</dbReference>
<dbReference type="Proteomes" id="UP000067689">
    <property type="component" value="Chromosome"/>
</dbReference>
<keyword evidence="8" id="KW-1185">Reference proteome</keyword>
<feature type="binding site" evidence="4">
    <location>
        <begin position="17"/>
        <end position="21"/>
    </location>
    <ligand>
        <name>ATP</name>
        <dbReference type="ChEBI" id="CHEBI:30616"/>
    </ligand>
</feature>
<feature type="binding site" evidence="4">
    <location>
        <begin position="146"/>
        <end position="154"/>
    </location>
    <ligand>
        <name>ATP</name>
        <dbReference type="ChEBI" id="CHEBI:30616"/>
    </ligand>
</feature>
<evidence type="ECO:0000256" key="4">
    <source>
        <dbReference type="PIRSR" id="PIRSR006806-1"/>
    </source>
</evidence>
<feature type="binding site" evidence="4">
    <location>
        <position position="68"/>
    </location>
    <ligand>
        <name>substrate</name>
    </ligand>
</feature>
<keyword evidence="5" id="KW-0479">Metal-binding</keyword>